<keyword evidence="3 11" id="KW-0378">Hydrolase</keyword>
<reference evidence="15" key="1">
    <citation type="journal article" date="2022" name="IScience">
        <title>Evolution of zygomycete secretomes and the origins of terrestrial fungal ecologies.</title>
        <authorList>
            <person name="Chang Y."/>
            <person name="Wang Y."/>
            <person name="Mondo S."/>
            <person name="Ahrendt S."/>
            <person name="Andreopoulos W."/>
            <person name="Barry K."/>
            <person name="Beard J."/>
            <person name="Benny G.L."/>
            <person name="Blankenship S."/>
            <person name="Bonito G."/>
            <person name="Cuomo C."/>
            <person name="Desiro A."/>
            <person name="Gervers K.A."/>
            <person name="Hundley H."/>
            <person name="Kuo A."/>
            <person name="LaButti K."/>
            <person name="Lang B.F."/>
            <person name="Lipzen A."/>
            <person name="O'Donnell K."/>
            <person name="Pangilinan J."/>
            <person name="Reynolds N."/>
            <person name="Sandor L."/>
            <person name="Smith M.E."/>
            <person name="Tsang A."/>
            <person name="Grigoriev I.V."/>
            <person name="Stajich J.E."/>
            <person name="Spatafora J.W."/>
        </authorList>
    </citation>
    <scope>NUCLEOTIDE SEQUENCE</scope>
    <source>
        <strain evidence="15">RSA 2281</strain>
    </source>
</reference>
<evidence type="ECO:0000256" key="6">
    <source>
        <dbReference type="ARBA" id="ARBA00024397"/>
    </source>
</evidence>
<dbReference type="GO" id="GO:0003724">
    <property type="term" value="F:RNA helicase activity"/>
    <property type="evidence" value="ECO:0007669"/>
    <property type="project" value="UniProtKB-EC"/>
</dbReference>
<dbReference type="PROSITE" id="PS51195">
    <property type="entry name" value="Q_MOTIF"/>
    <property type="match status" value="1"/>
</dbReference>
<evidence type="ECO:0000256" key="8">
    <source>
        <dbReference type="ARBA" id="ARBA00025161"/>
    </source>
</evidence>
<organism evidence="15 16">
    <name type="scientific">Phascolomyces articulosus</name>
    <dbReference type="NCBI Taxonomy" id="60185"/>
    <lineage>
        <taxon>Eukaryota</taxon>
        <taxon>Fungi</taxon>
        <taxon>Fungi incertae sedis</taxon>
        <taxon>Mucoromycota</taxon>
        <taxon>Mucoromycotina</taxon>
        <taxon>Mucoromycetes</taxon>
        <taxon>Mucorales</taxon>
        <taxon>Lichtheimiaceae</taxon>
        <taxon>Phascolomyces</taxon>
    </lineage>
</organism>
<evidence type="ECO:0000256" key="11">
    <source>
        <dbReference type="RuleBase" id="RU000492"/>
    </source>
</evidence>
<evidence type="ECO:0000259" key="13">
    <source>
        <dbReference type="PROSITE" id="PS51194"/>
    </source>
</evidence>
<keyword evidence="16" id="KW-1185">Reference proteome</keyword>
<name>A0AAD5KHB2_9FUNG</name>
<dbReference type="PROSITE" id="PS51194">
    <property type="entry name" value="HELICASE_CTER"/>
    <property type="match status" value="1"/>
</dbReference>
<keyword evidence="5 11" id="KW-0067">ATP-binding</keyword>
<evidence type="ECO:0000256" key="10">
    <source>
        <dbReference type="PROSITE-ProRule" id="PRU00552"/>
    </source>
</evidence>
<evidence type="ECO:0000256" key="2">
    <source>
        <dbReference type="ARBA" id="ARBA00022741"/>
    </source>
</evidence>
<dbReference type="AlphaFoldDB" id="A0AAD5KHB2"/>
<evidence type="ECO:0000313" key="15">
    <source>
        <dbReference type="EMBL" id="KAI9270732.1"/>
    </source>
</evidence>
<keyword evidence="4 11" id="KW-0347">Helicase</keyword>
<reference evidence="15" key="2">
    <citation type="submission" date="2023-02" db="EMBL/GenBank/DDBJ databases">
        <authorList>
            <consortium name="DOE Joint Genome Institute"/>
            <person name="Mondo S.J."/>
            <person name="Chang Y."/>
            <person name="Wang Y."/>
            <person name="Ahrendt S."/>
            <person name="Andreopoulos W."/>
            <person name="Barry K."/>
            <person name="Beard J."/>
            <person name="Benny G.L."/>
            <person name="Blankenship S."/>
            <person name="Bonito G."/>
            <person name="Cuomo C."/>
            <person name="Desiro A."/>
            <person name="Gervers K.A."/>
            <person name="Hundley H."/>
            <person name="Kuo A."/>
            <person name="LaButti K."/>
            <person name="Lang B.F."/>
            <person name="Lipzen A."/>
            <person name="O'Donnell K."/>
            <person name="Pangilinan J."/>
            <person name="Reynolds N."/>
            <person name="Sandor L."/>
            <person name="Smith M.W."/>
            <person name="Tsang A."/>
            <person name="Grigoriev I.V."/>
            <person name="Stajich J.E."/>
            <person name="Spatafora J.W."/>
        </authorList>
    </citation>
    <scope>NUCLEOTIDE SEQUENCE</scope>
    <source>
        <strain evidence="15">RSA 2281</strain>
    </source>
</reference>
<evidence type="ECO:0000256" key="7">
    <source>
        <dbReference type="ARBA" id="ARBA00024405"/>
    </source>
</evidence>
<proteinExistence type="inferred from homology"/>
<comment type="caution">
    <text evidence="15">The sequence shown here is derived from an EMBL/GenBank/DDBJ whole genome shotgun (WGS) entry which is preliminary data.</text>
</comment>
<protein>
    <recommendedName>
        <fullName evidence="6">ATP-dependent RNA helicase DED1</fullName>
        <ecNumber evidence="1">3.6.4.13</ecNumber>
    </recommendedName>
    <alternativeName>
        <fullName evidence="7">ATP-dependent RNA helicase ded1</fullName>
    </alternativeName>
</protein>
<dbReference type="Gene3D" id="3.40.50.300">
    <property type="entry name" value="P-loop containing nucleotide triphosphate hydrolases"/>
    <property type="match status" value="2"/>
</dbReference>
<comment type="similarity">
    <text evidence="11">Belongs to the DEAD box helicase family.</text>
</comment>
<accession>A0AAD5KHB2</accession>
<dbReference type="Proteomes" id="UP001209540">
    <property type="component" value="Unassembled WGS sequence"/>
</dbReference>
<keyword evidence="2 11" id="KW-0547">Nucleotide-binding</keyword>
<evidence type="ECO:0000256" key="4">
    <source>
        <dbReference type="ARBA" id="ARBA00022806"/>
    </source>
</evidence>
<dbReference type="GO" id="GO:0005524">
    <property type="term" value="F:ATP binding"/>
    <property type="evidence" value="ECO:0007669"/>
    <property type="project" value="UniProtKB-KW"/>
</dbReference>
<feature type="domain" description="Helicase C-terminal" evidence="13">
    <location>
        <begin position="303"/>
        <end position="463"/>
    </location>
</feature>
<dbReference type="PROSITE" id="PS51192">
    <property type="entry name" value="HELICASE_ATP_BIND_1"/>
    <property type="match status" value="1"/>
</dbReference>
<evidence type="ECO:0000256" key="9">
    <source>
        <dbReference type="ARBA" id="ARBA00047984"/>
    </source>
</evidence>
<dbReference type="Pfam" id="PF00270">
    <property type="entry name" value="DEAD"/>
    <property type="match status" value="1"/>
</dbReference>
<dbReference type="EC" id="3.6.4.13" evidence="1"/>
<evidence type="ECO:0000256" key="1">
    <source>
        <dbReference type="ARBA" id="ARBA00012552"/>
    </source>
</evidence>
<gene>
    <name evidence="15" type="ORF">BDA99DRAFT_478673</name>
</gene>
<evidence type="ECO:0000256" key="5">
    <source>
        <dbReference type="ARBA" id="ARBA00022840"/>
    </source>
</evidence>
<dbReference type="PROSITE" id="PS00039">
    <property type="entry name" value="DEAD_ATP_HELICASE"/>
    <property type="match status" value="1"/>
</dbReference>
<dbReference type="SMART" id="SM00490">
    <property type="entry name" value="HELICc"/>
    <property type="match status" value="1"/>
</dbReference>
<evidence type="ECO:0000256" key="3">
    <source>
        <dbReference type="ARBA" id="ARBA00022801"/>
    </source>
</evidence>
<dbReference type="GO" id="GO:0003676">
    <property type="term" value="F:nucleic acid binding"/>
    <property type="evidence" value="ECO:0007669"/>
    <property type="project" value="InterPro"/>
</dbReference>
<dbReference type="FunFam" id="3.40.50.300:FF:000008">
    <property type="entry name" value="ATP-dependent RNA helicase RhlB"/>
    <property type="match status" value="1"/>
</dbReference>
<dbReference type="FunFam" id="3.40.50.300:FF:000397">
    <property type="entry name" value="Probable ATP-dependent RNA helicase DDX4"/>
    <property type="match status" value="1"/>
</dbReference>
<comment type="catalytic activity">
    <reaction evidence="9">
        <text>ATP + H2O = ADP + phosphate + H(+)</text>
        <dbReference type="Rhea" id="RHEA:13065"/>
        <dbReference type="ChEBI" id="CHEBI:15377"/>
        <dbReference type="ChEBI" id="CHEBI:15378"/>
        <dbReference type="ChEBI" id="CHEBI:30616"/>
        <dbReference type="ChEBI" id="CHEBI:43474"/>
        <dbReference type="ChEBI" id="CHEBI:456216"/>
        <dbReference type="EC" id="3.6.4.13"/>
    </reaction>
</comment>
<comment type="function">
    <text evidence="8">ATP-binding RNA helicase involved in translation initiation. Remodels RNA in response to ADP and ATP concentrations by facilitating disruption, but also formation of RNA duplexes.</text>
</comment>
<evidence type="ECO:0000259" key="14">
    <source>
        <dbReference type="PROSITE" id="PS51195"/>
    </source>
</evidence>
<dbReference type="CDD" id="cd18787">
    <property type="entry name" value="SF2_C_DEAD"/>
    <property type="match status" value="1"/>
</dbReference>
<dbReference type="Pfam" id="PF00271">
    <property type="entry name" value="Helicase_C"/>
    <property type="match status" value="1"/>
</dbReference>
<dbReference type="SMART" id="SM00487">
    <property type="entry name" value="DEXDc"/>
    <property type="match status" value="1"/>
</dbReference>
<evidence type="ECO:0000313" key="16">
    <source>
        <dbReference type="Proteomes" id="UP001209540"/>
    </source>
</evidence>
<dbReference type="InterPro" id="IPR001650">
    <property type="entry name" value="Helicase_C-like"/>
</dbReference>
<dbReference type="InterPro" id="IPR000629">
    <property type="entry name" value="RNA-helicase_DEAD-box_CS"/>
</dbReference>
<feature type="domain" description="DEAD-box RNA helicase Q" evidence="14">
    <location>
        <begin position="71"/>
        <end position="99"/>
    </location>
</feature>
<dbReference type="EMBL" id="JAIXMP010000007">
    <property type="protein sequence ID" value="KAI9270732.1"/>
    <property type="molecule type" value="Genomic_DNA"/>
</dbReference>
<dbReference type="InterPro" id="IPR014001">
    <property type="entry name" value="Helicase_ATP-bd"/>
</dbReference>
<dbReference type="InterPro" id="IPR011545">
    <property type="entry name" value="DEAD/DEAH_box_helicase_dom"/>
</dbReference>
<dbReference type="GO" id="GO:0016787">
    <property type="term" value="F:hydrolase activity"/>
    <property type="evidence" value="ECO:0007669"/>
    <property type="project" value="UniProtKB-KW"/>
</dbReference>
<dbReference type="SUPFAM" id="SSF52540">
    <property type="entry name" value="P-loop containing nucleoside triphosphate hydrolases"/>
    <property type="match status" value="1"/>
</dbReference>
<feature type="short sequence motif" description="Q motif" evidence="10">
    <location>
        <begin position="71"/>
        <end position="99"/>
    </location>
</feature>
<feature type="domain" description="Helicase ATP-binding" evidence="12">
    <location>
        <begin position="102"/>
        <end position="291"/>
    </location>
</feature>
<sequence>MNRADHDYNFGSSRKRYEWQQGFEMGMAPRDPELEKDLFGEENHVHSGINFAKYDSIKVKVRGNNPPPAFDHFRNANLHPVMKENIQLARYEVPTPVQRHSITIVTAGRDLMACAQTGSGKTAAFLVPTCSSLFATAPQLVSRPANRYEARSFRAKPLVLIIAPTRELCTQIFDEARRFCYRSMLRPCAVYGGAGYRGQEIELEKGCDVLVAVPGRLMDFVEKGKIDLSHIKYLVLDEADRMLDMGFEPIIRELVERRGLNRNRQTLMYSATFPKDIRMLARDFLRPDYLFLQVGRVGGTTTDITQNVLWVEEAQKRERLKEVLLKQPPCRTLIFVDTKRSADSLDQFLFESNFPCTSIHGDRTQREREDALMAFRAGKCPILVATAVVARGIDVKNVMHVINYDMPPGMDEFIHRIGRTARVGNAGLATSFVNHNNMPILKDLTKVLQECKQQIPDFLQKYVTRGPL</sequence>
<evidence type="ECO:0000259" key="12">
    <source>
        <dbReference type="PROSITE" id="PS51192"/>
    </source>
</evidence>
<dbReference type="InterPro" id="IPR027417">
    <property type="entry name" value="P-loop_NTPase"/>
</dbReference>
<dbReference type="InterPro" id="IPR014014">
    <property type="entry name" value="RNA_helicase_DEAD_Q_motif"/>
</dbReference>
<dbReference type="PANTHER" id="PTHR47958">
    <property type="entry name" value="ATP-DEPENDENT RNA HELICASE DBP3"/>
    <property type="match status" value="1"/>
</dbReference>